<evidence type="ECO:0000313" key="2">
    <source>
        <dbReference type="EMBL" id="KOB70782.1"/>
    </source>
</evidence>
<reference evidence="2 3" key="1">
    <citation type="journal article" date="2015" name="Genome Biol. Evol.">
        <title>The genome of winter moth (Operophtera brumata) provides a genomic perspective on sexual dimorphism and phenology.</title>
        <authorList>
            <person name="Derks M.F."/>
            <person name="Smit S."/>
            <person name="Salis L."/>
            <person name="Schijlen E."/>
            <person name="Bossers A."/>
            <person name="Mateman C."/>
            <person name="Pijl A.S."/>
            <person name="de Ridder D."/>
            <person name="Groenen M.A."/>
            <person name="Visser M.E."/>
            <person name="Megens H.J."/>
        </authorList>
    </citation>
    <scope>NUCLEOTIDE SEQUENCE [LARGE SCALE GENOMIC DNA]</scope>
    <source>
        <strain evidence="2">WM2013NL</strain>
        <tissue evidence="2">Head and thorax</tissue>
    </source>
</reference>
<dbReference type="PANTHER" id="PTHR21696">
    <property type="entry name" value="PROTEIN UNC-79 HOMOLOG"/>
    <property type="match status" value="1"/>
</dbReference>
<dbReference type="EMBL" id="JTDY01002755">
    <property type="protein sequence ID" value="KOB70782.1"/>
    <property type="molecule type" value="Genomic_DNA"/>
</dbReference>
<dbReference type="Proteomes" id="UP000037510">
    <property type="component" value="Unassembled WGS sequence"/>
</dbReference>
<dbReference type="AlphaFoldDB" id="A0A0L7L5Q3"/>
<organism evidence="2 3">
    <name type="scientific">Operophtera brumata</name>
    <name type="common">Winter moth</name>
    <name type="synonym">Phalaena brumata</name>
    <dbReference type="NCBI Taxonomy" id="104452"/>
    <lineage>
        <taxon>Eukaryota</taxon>
        <taxon>Metazoa</taxon>
        <taxon>Ecdysozoa</taxon>
        <taxon>Arthropoda</taxon>
        <taxon>Hexapoda</taxon>
        <taxon>Insecta</taxon>
        <taxon>Pterygota</taxon>
        <taxon>Neoptera</taxon>
        <taxon>Endopterygota</taxon>
        <taxon>Lepidoptera</taxon>
        <taxon>Glossata</taxon>
        <taxon>Ditrysia</taxon>
        <taxon>Geometroidea</taxon>
        <taxon>Geometridae</taxon>
        <taxon>Larentiinae</taxon>
        <taxon>Operophtera</taxon>
    </lineage>
</organism>
<comment type="caution">
    <text evidence="2">The sequence shown here is derived from an EMBL/GenBank/DDBJ whole genome shotgun (WGS) entry which is preliminary data.</text>
</comment>
<evidence type="ECO:0000313" key="3">
    <source>
        <dbReference type="Proteomes" id="UP000037510"/>
    </source>
</evidence>
<name>A0A0L7L5Q3_OPEBR</name>
<dbReference type="PANTHER" id="PTHR21696:SF2">
    <property type="entry name" value="PROTEIN UNC-79 HOMOLOG"/>
    <property type="match status" value="1"/>
</dbReference>
<accession>A0A0L7L5Q3</accession>
<feature type="compositionally biased region" description="Basic and acidic residues" evidence="1">
    <location>
        <begin position="761"/>
        <end position="775"/>
    </location>
</feature>
<proteinExistence type="predicted"/>
<protein>
    <submittedName>
        <fullName evidence="2">Protein unc-79-like protein</fullName>
    </submittedName>
</protein>
<dbReference type="InterPro" id="IPR024855">
    <property type="entry name" value="UNC79"/>
</dbReference>
<gene>
    <name evidence="2" type="ORF">OBRU01_14747</name>
</gene>
<sequence length="877" mass="96306">RDLRVGHAAAALPLHRVCERDTQVTATHLKCTTSVRALHQRDLRVAHAAAALPLHRVCERDTQVTATHLKCTTSVRALHQRDLRVAHAAAALPLHRVCERDTQHFISVTFASDTPPPLYLCIECANEINREHPNQRFFDILHPQQQVSMVCENKNCRSTDKAAYSICFSTECASYNGNHPISRRGGDHVVHARLPPAGHMHADMHTNLVEAVLSRRGGDHVVHARLPPAGHMHADMHTNLVEAVLSRRGGDHVVHARLPPAGHMHADMHTNLVEAVLSRRGGDHVVHARLPPAGHMHADMHTNLVEAVLRYGVWLMVGLCTPNAETPDEVLGRETAASVEKLKVEHVCAWVRGVCATRRAVCVACLLPHPPHYTRHAGHWDTLATKTQHLKDGLNRLYCLIPYGIITQSIWDYIMPAWMEAICTDVPEKELMELKVPLAKILEPDGAMTGLDEKNLYQFAAARVPLTQLFDLFSHCVVNMPEKIFKPPNSAASCLAQGACSYCEAAALWHQLAVQLVHDMCSSGIAAAVSGAVAGGGGAGGEALLALASHHLQERSAVGGVLVHMPHFVHFMQLSLISDVASDATTKSTNDTQVLVLNADALADHRGFLIWCQENLLIDNCVGVPVLLHCVTLAGGADVFCALVRDQFHHLEPSVRFAAVERVAVIIRFMDGAPVAKSLPLQTALATAFCYLICSMDDSCVYVAQRATLYLGTIHDHAIQHGRRAGSEESPAADRAGDCVLLPDLQHGRLVRVRGAASHALPRDHPRPRHTSDRFMDGAPVAKSLPLQTALATAFCYLICSMDDSCVYVVQRATLYLGTIHDHAIQFDLVAEDRPMILQCVYQLHNSLSDRNILTWQFFLNRFEALMLEAQIHSNNT</sequence>
<evidence type="ECO:0000256" key="1">
    <source>
        <dbReference type="SAM" id="MobiDB-lite"/>
    </source>
</evidence>
<dbReference type="Pfam" id="PF14776">
    <property type="entry name" value="UNC-79"/>
    <property type="match status" value="2"/>
</dbReference>
<feature type="non-terminal residue" evidence="2">
    <location>
        <position position="1"/>
    </location>
</feature>
<keyword evidence="3" id="KW-1185">Reference proteome</keyword>
<feature type="non-terminal residue" evidence="2">
    <location>
        <position position="877"/>
    </location>
</feature>
<feature type="region of interest" description="Disordered" evidence="1">
    <location>
        <begin position="756"/>
        <end position="775"/>
    </location>
</feature>
<dbReference type="STRING" id="104452.A0A0L7L5Q3"/>